<dbReference type="HOGENOM" id="CLU_037990_1_2_9"/>
<keyword evidence="1 3" id="KW-0808">Transferase</keyword>
<dbReference type="Proteomes" id="UP000016721">
    <property type="component" value="Unassembled WGS sequence"/>
</dbReference>
<dbReference type="Gene3D" id="3.40.50.150">
    <property type="entry name" value="Vaccinia Virus protein VP39"/>
    <property type="match status" value="1"/>
</dbReference>
<dbReference type="PANTHER" id="PTHR43861:SF3">
    <property type="entry name" value="PUTATIVE (AFU_ORTHOLOGUE AFUA_2G14390)-RELATED"/>
    <property type="match status" value="1"/>
</dbReference>
<evidence type="ECO:0000259" key="2">
    <source>
        <dbReference type="Pfam" id="PF08242"/>
    </source>
</evidence>
<name>U2N4S8_9CLOT</name>
<feature type="domain" description="Methyltransferase type 12" evidence="2">
    <location>
        <begin position="39"/>
        <end position="131"/>
    </location>
</feature>
<sequence>MFFDDYAKKWDTDRRINRAKIISDEIANSIHINKEYSAMEFGCGTGLISFNLVEKFENITLIDSSRGMIDVAKEKIEKYEVDNMKPYALDIFDEEIIETFDVIYTSMVLHHIQDISGLANKFYALLNDGGQVIIVDLDKEDGSFHKNEPGFNGHNGFDQEKLKKIFLEAGFKAVESTTFFYDEKKIEGKNIKYSLFIMKAKKHLDSEI</sequence>
<dbReference type="RefSeq" id="WP_021801295.1">
    <property type="nucleotide sequence ID" value="NZ_KI273145.1"/>
</dbReference>
<evidence type="ECO:0000313" key="4">
    <source>
        <dbReference type="Proteomes" id="UP000016721"/>
    </source>
</evidence>
<dbReference type="InterPro" id="IPR029063">
    <property type="entry name" value="SAM-dependent_MTases_sf"/>
</dbReference>
<keyword evidence="4" id="KW-1185">Reference proteome</keyword>
<dbReference type="PANTHER" id="PTHR43861">
    <property type="entry name" value="TRANS-ACONITATE 2-METHYLTRANSFERASE-RELATED"/>
    <property type="match status" value="1"/>
</dbReference>
<dbReference type="AlphaFoldDB" id="U2N4S8"/>
<protein>
    <submittedName>
        <fullName evidence="3">Type 12 methyltransferase</fullName>
    </submittedName>
</protein>
<dbReference type="OrthoDB" id="9791837at2"/>
<keyword evidence="3" id="KW-0489">Methyltransferase</keyword>
<dbReference type="Pfam" id="PF08242">
    <property type="entry name" value="Methyltransf_12"/>
    <property type="match status" value="1"/>
</dbReference>
<reference evidence="3 4" key="1">
    <citation type="journal article" date="2013" name="Genome Announc.">
        <title>Draft Genome Sequence of the Hydrogen- and Ethanol-Producing Bacterium Clostridium intestinale Strain URNW.</title>
        <authorList>
            <person name="Lal S."/>
            <person name="Ramachandran U."/>
            <person name="Zhang X."/>
            <person name="Sparling R."/>
            <person name="Levin D.B."/>
        </authorList>
    </citation>
    <scope>NUCLEOTIDE SEQUENCE [LARGE SCALE GENOMIC DNA]</scope>
    <source>
        <strain evidence="3 4">URNW</strain>
    </source>
</reference>
<gene>
    <name evidence="3" type="ORF">CINTURNW_1274</name>
</gene>
<dbReference type="InterPro" id="IPR013217">
    <property type="entry name" value="Methyltransf_12"/>
</dbReference>
<evidence type="ECO:0000313" key="3">
    <source>
        <dbReference type="EMBL" id="ERK30507.1"/>
    </source>
</evidence>
<dbReference type="PATRIC" id="fig|1294142.3.peg.1283"/>
<accession>U2N4S8</accession>
<evidence type="ECO:0000256" key="1">
    <source>
        <dbReference type="ARBA" id="ARBA00022679"/>
    </source>
</evidence>
<dbReference type="SUPFAM" id="SSF53335">
    <property type="entry name" value="S-adenosyl-L-methionine-dependent methyltransferases"/>
    <property type="match status" value="1"/>
</dbReference>
<dbReference type="EMBL" id="APJA01000012">
    <property type="protein sequence ID" value="ERK30507.1"/>
    <property type="molecule type" value="Genomic_DNA"/>
</dbReference>
<organism evidence="3 4">
    <name type="scientific">Clostridium intestinale URNW</name>
    <dbReference type="NCBI Taxonomy" id="1294142"/>
    <lineage>
        <taxon>Bacteria</taxon>
        <taxon>Bacillati</taxon>
        <taxon>Bacillota</taxon>
        <taxon>Clostridia</taxon>
        <taxon>Eubacteriales</taxon>
        <taxon>Clostridiaceae</taxon>
        <taxon>Clostridium</taxon>
    </lineage>
</organism>
<dbReference type="STRING" id="1294142.CINTURNW_1274"/>
<dbReference type="GO" id="GO:0032259">
    <property type="term" value="P:methylation"/>
    <property type="evidence" value="ECO:0007669"/>
    <property type="project" value="UniProtKB-KW"/>
</dbReference>
<proteinExistence type="predicted"/>
<dbReference type="GO" id="GO:0008168">
    <property type="term" value="F:methyltransferase activity"/>
    <property type="evidence" value="ECO:0007669"/>
    <property type="project" value="UniProtKB-KW"/>
</dbReference>
<dbReference type="eggNOG" id="COG0500">
    <property type="taxonomic scope" value="Bacteria"/>
</dbReference>
<dbReference type="CDD" id="cd02440">
    <property type="entry name" value="AdoMet_MTases"/>
    <property type="match status" value="1"/>
</dbReference>
<comment type="caution">
    <text evidence="3">The sequence shown here is derived from an EMBL/GenBank/DDBJ whole genome shotgun (WGS) entry which is preliminary data.</text>
</comment>